<accession>A0A1E2RUW2</accession>
<keyword evidence="3" id="KW-1185">Reference proteome</keyword>
<evidence type="ECO:0000313" key="3">
    <source>
        <dbReference type="Proteomes" id="UP000095087"/>
    </source>
</evidence>
<proteinExistence type="predicted"/>
<comment type="caution">
    <text evidence="2">The sequence shown here is derived from an EMBL/GenBank/DDBJ whole genome shotgun (WGS) entry which is preliminary data.</text>
</comment>
<reference evidence="2 3" key="1">
    <citation type="submission" date="2016-07" db="EMBL/GenBank/DDBJ databases">
        <title>Draft genome sequence of Methyloligella halotolerans C2T (VKM B-2706T=CCUG 61687T=DSM 25045T), a halotolerant polyhydroxybutyrate accumulating methylotroph.</title>
        <authorList>
            <person name="Vasilenko O.V."/>
            <person name="Doronina N.V."/>
            <person name="Poroshina M.N."/>
            <person name="Tarlachkov S.V."/>
            <person name="Trotsenko Y.A."/>
        </authorList>
    </citation>
    <scope>NUCLEOTIDE SEQUENCE [LARGE SCALE GENOMIC DNA]</scope>
    <source>
        <strain evidence="2 3">VKM B-2706</strain>
    </source>
</reference>
<evidence type="ECO:0000313" key="2">
    <source>
        <dbReference type="EMBL" id="ODA66046.1"/>
    </source>
</evidence>
<organism evidence="2 3">
    <name type="scientific">Methyloligella halotolerans</name>
    <dbReference type="NCBI Taxonomy" id="1177755"/>
    <lineage>
        <taxon>Bacteria</taxon>
        <taxon>Pseudomonadati</taxon>
        <taxon>Pseudomonadota</taxon>
        <taxon>Alphaproteobacteria</taxon>
        <taxon>Hyphomicrobiales</taxon>
        <taxon>Hyphomicrobiaceae</taxon>
        <taxon>Methyloligella</taxon>
    </lineage>
</organism>
<protein>
    <submittedName>
        <fullName evidence="2">Uncharacterized protein</fullName>
    </submittedName>
</protein>
<evidence type="ECO:0000256" key="1">
    <source>
        <dbReference type="SAM" id="SignalP"/>
    </source>
</evidence>
<sequence length="121" mass="13084">MRVLLYLLWGAGWIIPGAPSHAAQTPTCLELTVEDTYRASGIVSAEARVQNACSETYLVIHLHCDWLAGETGVGHGRGEVMNLASDEAGITRVINWSRPETYDDVRCGIDSAVQKTAEATP</sequence>
<name>A0A1E2RUW2_9HYPH</name>
<feature type="chain" id="PRO_5009116372" evidence="1">
    <location>
        <begin position="23"/>
        <end position="121"/>
    </location>
</feature>
<feature type="signal peptide" evidence="1">
    <location>
        <begin position="1"/>
        <end position="22"/>
    </location>
</feature>
<gene>
    <name evidence="2" type="ORF">A7A08_03060</name>
</gene>
<dbReference type="Proteomes" id="UP000095087">
    <property type="component" value="Unassembled WGS sequence"/>
</dbReference>
<dbReference type="EMBL" id="MASI01000011">
    <property type="protein sequence ID" value="ODA66046.1"/>
    <property type="molecule type" value="Genomic_DNA"/>
</dbReference>
<keyword evidence="1" id="KW-0732">Signal</keyword>
<dbReference type="AlphaFoldDB" id="A0A1E2RUW2"/>